<reference evidence="1 2" key="1">
    <citation type="journal article" date="2020" name="Cell">
        <title>Large-Scale Comparative Analyses of Tick Genomes Elucidate Their Genetic Diversity and Vector Capacities.</title>
        <authorList>
            <consortium name="Tick Genome and Microbiome Consortium (TIGMIC)"/>
            <person name="Jia N."/>
            <person name="Wang J."/>
            <person name="Shi W."/>
            <person name="Du L."/>
            <person name="Sun Y."/>
            <person name="Zhan W."/>
            <person name="Jiang J.F."/>
            <person name="Wang Q."/>
            <person name="Zhang B."/>
            <person name="Ji P."/>
            <person name="Bell-Sakyi L."/>
            <person name="Cui X.M."/>
            <person name="Yuan T.T."/>
            <person name="Jiang B.G."/>
            <person name="Yang W.F."/>
            <person name="Lam T.T."/>
            <person name="Chang Q.C."/>
            <person name="Ding S.J."/>
            <person name="Wang X.J."/>
            <person name="Zhu J.G."/>
            <person name="Ruan X.D."/>
            <person name="Zhao L."/>
            <person name="Wei J.T."/>
            <person name="Ye R.Z."/>
            <person name="Que T.C."/>
            <person name="Du C.H."/>
            <person name="Zhou Y.H."/>
            <person name="Cheng J.X."/>
            <person name="Dai P.F."/>
            <person name="Guo W.B."/>
            <person name="Han X.H."/>
            <person name="Huang E.J."/>
            <person name="Li L.F."/>
            <person name="Wei W."/>
            <person name="Gao Y.C."/>
            <person name="Liu J.Z."/>
            <person name="Shao H.Z."/>
            <person name="Wang X."/>
            <person name="Wang C.C."/>
            <person name="Yang T.C."/>
            <person name="Huo Q.B."/>
            <person name="Li W."/>
            <person name="Chen H.Y."/>
            <person name="Chen S.E."/>
            <person name="Zhou L.G."/>
            <person name="Ni X.B."/>
            <person name="Tian J.H."/>
            <person name="Sheng Y."/>
            <person name="Liu T."/>
            <person name="Pan Y.S."/>
            <person name="Xia L.Y."/>
            <person name="Li J."/>
            <person name="Zhao F."/>
            <person name="Cao W.C."/>
        </authorList>
    </citation>
    <scope>NUCLEOTIDE SEQUENCE [LARGE SCALE GENOMIC DNA]</scope>
    <source>
        <strain evidence="1">Iper-2018</strain>
    </source>
</reference>
<evidence type="ECO:0000313" key="2">
    <source>
        <dbReference type="Proteomes" id="UP000805193"/>
    </source>
</evidence>
<dbReference type="EMBL" id="JABSTQ010000206">
    <property type="protein sequence ID" value="KAG0445572.1"/>
    <property type="molecule type" value="Genomic_DNA"/>
</dbReference>
<keyword evidence="2" id="KW-1185">Reference proteome</keyword>
<evidence type="ECO:0000313" key="1">
    <source>
        <dbReference type="EMBL" id="KAG0445572.1"/>
    </source>
</evidence>
<organism evidence="1 2">
    <name type="scientific">Ixodes persulcatus</name>
    <name type="common">Taiga tick</name>
    <dbReference type="NCBI Taxonomy" id="34615"/>
    <lineage>
        <taxon>Eukaryota</taxon>
        <taxon>Metazoa</taxon>
        <taxon>Ecdysozoa</taxon>
        <taxon>Arthropoda</taxon>
        <taxon>Chelicerata</taxon>
        <taxon>Arachnida</taxon>
        <taxon>Acari</taxon>
        <taxon>Parasitiformes</taxon>
        <taxon>Ixodida</taxon>
        <taxon>Ixodoidea</taxon>
        <taxon>Ixodidae</taxon>
        <taxon>Ixodinae</taxon>
        <taxon>Ixodes</taxon>
    </lineage>
</organism>
<proteinExistence type="predicted"/>
<sequence length="268" mass="30074">MSSARCRKPLQRQQKLDFAACKMAATRSRVVTTEPSYTMVVTNRETAEYLLLAEVAPVAELRETSLPRLSKRTAALAWCVLVRRDAQLRTPFQEFGAQNPISPKPVLAAVGDIATGTNEQAQTFLDCDTLPRFPALLTHPGEGIRKPIVVPECLHVFCSDCYQRLFAKESPKCPLDMLDVSADETKKFVLGENQRKLLLVRCLNAEHGCKFEGPFGDLEAHYTKECNFHVVTCKRGFVWVCFGLGGTQGSWIQQVEPVTAEQLYRCRY</sequence>
<dbReference type="Proteomes" id="UP000805193">
    <property type="component" value="Unassembled WGS sequence"/>
</dbReference>
<protein>
    <submittedName>
        <fullName evidence="1">Uncharacterized protein</fullName>
    </submittedName>
</protein>
<accession>A0AC60R3M6</accession>
<gene>
    <name evidence="1" type="ORF">HPB47_013827</name>
</gene>
<comment type="caution">
    <text evidence="1">The sequence shown here is derived from an EMBL/GenBank/DDBJ whole genome shotgun (WGS) entry which is preliminary data.</text>
</comment>
<name>A0AC60R3M6_IXOPE</name>